<dbReference type="InterPro" id="IPR043128">
    <property type="entry name" value="Rev_trsase/Diguanyl_cyclase"/>
</dbReference>
<dbReference type="SUPFAM" id="SSF100879">
    <property type="entry name" value="Lesion bypass DNA polymerase (Y-family), little finger domain"/>
    <property type="match status" value="1"/>
</dbReference>
<evidence type="ECO:0000256" key="6">
    <source>
        <dbReference type="ARBA" id="ARBA00022679"/>
    </source>
</evidence>
<dbReference type="InterPro" id="IPR050116">
    <property type="entry name" value="DNA_polymerase-Y"/>
</dbReference>
<evidence type="ECO:0000256" key="3">
    <source>
        <dbReference type="ARBA" id="ARBA00011245"/>
    </source>
</evidence>
<evidence type="ECO:0000256" key="14">
    <source>
        <dbReference type="ARBA" id="ARBA00023204"/>
    </source>
</evidence>
<keyword evidence="14 16" id="KW-0234">DNA repair</keyword>
<dbReference type="GO" id="GO:0042276">
    <property type="term" value="P:error-prone translesion synthesis"/>
    <property type="evidence" value="ECO:0007669"/>
    <property type="project" value="TreeGrafter"/>
</dbReference>
<dbReference type="PANTHER" id="PTHR11076:SF33">
    <property type="entry name" value="DNA POLYMERASE KAPPA"/>
    <property type="match status" value="1"/>
</dbReference>
<keyword evidence="5 16" id="KW-0963">Cytoplasm</keyword>
<evidence type="ECO:0000256" key="13">
    <source>
        <dbReference type="ARBA" id="ARBA00023125"/>
    </source>
</evidence>
<feature type="binding site" evidence="16">
    <location>
        <position position="116"/>
    </location>
    <ligand>
        <name>Mg(2+)</name>
        <dbReference type="ChEBI" id="CHEBI:18420"/>
    </ligand>
</feature>
<dbReference type="Pfam" id="PF00817">
    <property type="entry name" value="IMS"/>
    <property type="match status" value="1"/>
</dbReference>
<dbReference type="STRING" id="1123307.GCA_000380065_01448"/>
<feature type="active site" evidence="16">
    <location>
        <position position="117"/>
    </location>
</feature>
<keyword evidence="13 16" id="KW-0238">DNA-binding</keyword>
<keyword evidence="8 16" id="KW-0235">DNA replication</keyword>
<name>A0A380L450_9STRE</name>
<organism evidence="18 19">
    <name type="scientific">Streptococcus massiliensis</name>
    <dbReference type="NCBI Taxonomy" id="313439"/>
    <lineage>
        <taxon>Bacteria</taxon>
        <taxon>Bacillati</taxon>
        <taxon>Bacillota</taxon>
        <taxon>Bacilli</taxon>
        <taxon>Lactobacillales</taxon>
        <taxon>Streptococcaceae</taxon>
        <taxon>Streptococcus</taxon>
    </lineage>
</organism>
<dbReference type="NCBIfam" id="NF002677">
    <property type="entry name" value="PRK02406.1"/>
    <property type="match status" value="1"/>
</dbReference>
<evidence type="ECO:0000256" key="12">
    <source>
        <dbReference type="ARBA" id="ARBA00022932"/>
    </source>
</evidence>
<dbReference type="PANTHER" id="PTHR11076">
    <property type="entry name" value="DNA REPAIR POLYMERASE UMUC / TRANSFERASE FAMILY MEMBER"/>
    <property type="match status" value="1"/>
</dbReference>
<evidence type="ECO:0000256" key="2">
    <source>
        <dbReference type="ARBA" id="ARBA00010945"/>
    </source>
</evidence>
<evidence type="ECO:0000256" key="10">
    <source>
        <dbReference type="ARBA" id="ARBA00022763"/>
    </source>
</evidence>
<dbReference type="Gene3D" id="3.30.70.270">
    <property type="match status" value="1"/>
</dbReference>
<keyword evidence="6 16" id="KW-0808">Transferase</keyword>
<dbReference type="FunFam" id="3.30.1490.100:FF:000004">
    <property type="entry name" value="DNA polymerase IV"/>
    <property type="match status" value="1"/>
</dbReference>
<evidence type="ECO:0000256" key="15">
    <source>
        <dbReference type="ARBA" id="ARBA00049244"/>
    </source>
</evidence>
<dbReference type="Pfam" id="PF11798">
    <property type="entry name" value="IMS_HHH"/>
    <property type="match status" value="1"/>
</dbReference>
<dbReference type="FunFam" id="3.40.1170.60:FF:000001">
    <property type="entry name" value="DNA polymerase IV"/>
    <property type="match status" value="1"/>
</dbReference>
<dbReference type="SUPFAM" id="SSF56672">
    <property type="entry name" value="DNA/RNA polymerases"/>
    <property type="match status" value="1"/>
</dbReference>
<dbReference type="Pfam" id="PF11799">
    <property type="entry name" value="IMS_C"/>
    <property type="match status" value="1"/>
</dbReference>
<evidence type="ECO:0000256" key="11">
    <source>
        <dbReference type="ARBA" id="ARBA00022842"/>
    </source>
</evidence>
<comment type="cofactor">
    <cofactor evidence="16">
        <name>Mg(2+)</name>
        <dbReference type="ChEBI" id="CHEBI:18420"/>
    </cofactor>
    <text evidence="16">Binds 2 magnesium ions per subunit.</text>
</comment>
<feature type="binding site" evidence="16">
    <location>
        <position position="18"/>
    </location>
    <ligand>
        <name>Mg(2+)</name>
        <dbReference type="ChEBI" id="CHEBI:18420"/>
    </ligand>
</feature>
<proteinExistence type="inferred from homology"/>
<dbReference type="InterPro" id="IPR001126">
    <property type="entry name" value="UmuC"/>
</dbReference>
<evidence type="ECO:0000256" key="5">
    <source>
        <dbReference type="ARBA" id="ARBA00022490"/>
    </source>
</evidence>
<comment type="similarity">
    <text evidence="2 16">Belongs to the DNA polymerase type-Y family.</text>
</comment>
<keyword evidence="11 16" id="KW-0460">Magnesium</keyword>
<evidence type="ECO:0000259" key="17">
    <source>
        <dbReference type="PROSITE" id="PS50173"/>
    </source>
</evidence>
<comment type="subcellular location">
    <subcellularLocation>
        <location evidence="1 16">Cytoplasm</location>
    </subcellularLocation>
</comment>
<dbReference type="InterPro" id="IPR022880">
    <property type="entry name" value="DNApol_IV"/>
</dbReference>
<accession>A0A380L450</accession>
<reference evidence="18" key="1">
    <citation type="submission" date="2018-06" db="EMBL/GenBank/DDBJ databases">
        <authorList>
            <consortium name="Pathogen Informatics"/>
            <person name="Doyle S."/>
        </authorList>
    </citation>
    <scope>NUCLEOTIDE SEQUENCE [LARGE SCALE GENOMIC DNA]</scope>
    <source>
        <strain evidence="18">NCTC13765</strain>
    </source>
</reference>
<dbReference type="Proteomes" id="UP000254634">
    <property type="component" value="Unassembled WGS sequence"/>
</dbReference>
<keyword evidence="10 16" id="KW-0227">DNA damage</keyword>
<dbReference type="GO" id="GO:0005829">
    <property type="term" value="C:cytosol"/>
    <property type="evidence" value="ECO:0007669"/>
    <property type="project" value="TreeGrafter"/>
</dbReference>
<dbReference type="EMBL" id="UHFR01000005">
    <property type="protein sequence ID" value="SUN77281.1"/>
    <property type="molecule type" value="Genomic_DNA"/>
</dbReference>
<dbReference type="RefSeq" id="WP_018372157.1">
    <property type="nucleotide sequence ID" value="NZ_UHFR01000005.1"/>
</dbReference>
<evidence type="ECO:0000313" key="18">
    <source>
        <dbReference type="EMBL" id="SUN77281.1"/>
    </source>
</evidence>
<evidence type="ECO:0000256" key="7">
    <source>
        <dbReference type="ARBA" id="ARBA00022695"/>
    </source>
</evidence>
<feature type="domain" description="UmuC" evidence="17">
    <location>
        <begin position="14"/>
        <end position="198"/>
    </location>
</feature>
<keyword evidence="12 16" id="KW-0239">DNA-directed DNA polymerase</keyword>
<dbReference type="GO" id="GO:0006261">
    <property type="term" value="P:DNA-templated DNA replication"/>
    <property type="evidence" value="ECO:0007669"/>
    <property type="project" value="UniProtKB-UniRule"/>
</dbReference>
<dbReference type="Gene3D" id="1.10.150.20">
    <property type="entry name" value="5' to 3' exonuclease, C-terminal subdomain"/>
    <property type="match status" value="1"/>
</dbReference>
<dbReference type="InterPro" id="IPR017961">
    <property type="entry name" value="DNA_pol_Y-fam_little_finger"/>
</dbReference>
<protein>
    <recommendedName>
        <fullName evidence="16">DNA polymerase IV</fullName>
        <shortName evidence="16">Pol IV</shortName>
        <ecNumber evidence="16">2.7.7.7</ecNumber>
    </recommendedName>
</protein>
<keyword evidence="19" id="KW-1185">Reference proteome</keyword>
<gene>
    <name evidence="16 18" type="primary">dinB</name>
    <name evidence="18" type="ORF">NCTC13765_01798</name>
</gene>
<evidence type="ECO:0000313" key="19">
    <source>
        <dbReference type="Proteomes" id="UP000254634"/>
    </source>
</evidence>
<dbReference type="GO" id="GO:0006281">
    <property type="term" value="P:DNA repair"/>
    <property type="evidence" value="ECO:0007669"/>
    <property type="project" value="UniProtKB-UniRule"/>
</dbReference>
<comment type="function">
    <text evidence="16">Poorly processive, error-prone DNA polymerase involved in untargeted mutagenesis. Copies undamaged DNA at stalled replication forks, which arise in vivo from mismatched or misaligned primer ends. These misaligned primers can be extended by PolIV. Exhibits no 3'-5' exonuclease (proofreading) activity. May be involved in translesional synthesis, in conjunction with the beta clamp from PolIII.</text>
</comment>
<keyword evidence="7 16" id="KW-0548">Nucleotidyltransferase</keyword>
<dbReference type="GO" id="GO:0003887">
    <property type="term" value="F:DNA-directed DNA polymerase activity"/>
    <property type="evidence" value="ECO:0007669"/>
    <property type="project" value="UniProtKB-UniRule"/>
</dbReference>
<evidence type="ECO:0000256" key="1">
    <source>
        <dbReference type="ARBA" id="ARBA00004496"/>
    </source>
</evidence>
<sequence>MLIFPLINDTSRKIIHIDMDAFFAAIEERDNPSLKGKPVIVGSDPRLTGGRGVVSTCNYEARKFGVHSAMSSKEAYERCPQAVFISGNYEKYQAVGLQIREIFKRYTDLIEPMSIDEAYLDVTKNKLGIKSAVKIARLIQHDIWNELHLTSSAGVSYNKFLAKIASDYEKPHGLTVIRPEDAQEFLAAMDIAKFHGVGKKTVEKLHDMQVFTGADLLEIPEMTLIDKFGRFGFDLYRKARGISNSPVKSNRIRKSIGKERTYKKLLYDEEDIKKELTLLAQKVAAGLTKHQKQGRTIVLKIRYADFSTLTKRRSLSLATNQAELIERVAHALYDELEEQPRGVRLLGVTVTGLAE</sequence>
<keyword evidence="4 16" id="KW-0515">Mutator protein</keyword>
<dbReference type="InterPro" id="IPR036775">
    <property type="entry name" value="DNA_pol_Y-fam_lit_finger_sf"/>
</dbReference>
<dbReference type="CDD" id="cd03586">
    <property type="entry name" value="PolY_Pol_IV_kappa"/>
    <property type="match status" value="1"/>
</dbReference>
<dbReference type="InterPro" id="IPR043502">
    <property type="entry name" value="DNA/RNA_pol_sf"/>
</dbReference>
<dbReference type="GO" id="GO:0009432">
    <property type="term" value="P:SOS response"/>
    <property type="evidence" value="ECO:0007669"/>
    <property type="project" value="TreeGrafter"/>
</dbReference>
<dbReference type="EC" id="2.7.7.7" evidence="16"/>
<keyword evidence="9 16" id="KW-0479">Metal-binding</keyword>
<dbReference type="InterPro" id="IPR024728">
    <property type="entry name" value="PolY_HhH_motif"/>
</dbReference>
<dbReference type="AlphaFoldDB" id="A0A380L450"/>
<dbReference type="GO" id="GO:0003684">
    <property type="term" value="F:damaged DNA binding"/>
    <property type="evidence" value="ECO:0007669"/>
    <property type="project" value="InterPro"/>
</dbReference>
<feature type="site" description="Substrate discrimination" evidence="16">
    <location>
        <position position="23"/>
    </location>
</feature>
<dbReference type="Gene3D" id="3.40.1170.60">
    <property type="match status" value="1"/>
</dbReference>
<dbReference type="Gene3D" id="3.30.1490.100">
    <property type="entry name" value="DNA polymerase, Y-family, little finger domain"/>
    <property type="match status" value="1"/>
</dbReference>
<evidence type="ECO:0000256" key="4">
    <source>
        <dbReference type="ARBA" id="ARBA00022457"/>
    </source>
</evidence>
<comment type="catalytic activity">
    <reaction evidence="15 16">
        <text>DNA(n) + a 2'-deoxyribonucleoside 5'-triphosphate = DNA(n+1) + diphosphate</text>
        <dbReference type="Rhea" id="RHEA:22508"/>
        <dbReference type="Rhea" id="RHEA-COMP:17339"/>
        <dbReference type="Rhea" id="RHEA-COMP:17340"/>
        <dbReference type="ChEBI" id="CHEBI:33019"/>
        <dbReference type="ChEBI" id="CHEBI:61560"/>
        <dbReference type="ChEBI" id="CHEBI:173112"/>
        <dbReference type="EC" id="2.7.7.7"/>
    </reaction>
</comment>
<dbReference type="GO" id="GO:0000287">
    <property type="term" value="F:magnesium ion binding"/>
    <property type="evidence" value="ECO:0007669"/>
    <property type="project" value="UniProtKB-UniRule"/>
</dbReference>
<comment type="subunit">
    <text evidence="3 16">Monomer.</text>
</comment>
<dbReference type="PROSITE" id="PS50173">
    <property type="entry name" value="UMUC"/>
    <property type="match status" value="1"/>
</dbReference>
<evidence type="ECO:0000256" key="9">
    <source>
        <dbReference type="ARBA" id="ARBA00022723"/>
    </source>
</evidence>
<dbReference type="HAMAP" id="MF_01113">
    <property type="entry name" value="DNApol_IV"/>
    <property type="match status" value="1"/>
</dbReference>
<dbReference type="OrthoDB" id="9808813at2"/>
<evidence type="ECO:0000256" key="8">
    <source>
        <dbReference type="ARBA" id="ARBA00022705"/>
    </source>
</evidence>
<evidence type="ECO:0000256" key="16">
    <source>
        <dbReference type="HAMAP-Rule" id="MF_01113"/>
    </source>
</evidence>